<dbReference type="VEuPathDB" id="VectorBase:RSAN_047585"/>
<feature type="region of interest" description="Disordered" evidence="7">
    <location>
        <begin position="131"/>
        <end position="155"/>
    </location>
</feature>
<dbReference type="InterPro" id="IPR004827">
    <property type="entry name" value="bZIP"/>
</dbReference>
<dbReference type="GO" id="GO:0005634">
    <property type="term" value="C:nucleus"/>
    <property type="evidence" value="ECO:0007669"/>
    <property type="project" value="TreeGrafter"/>
</dbReference>
<dbReference type="SMART" id="SM00338">
    <property type="entry name" value="BRLZ"/>
    <property type="match status" value="1"/>
</dbReference>
<evidence type="ECO:0000313" key="10">
    <source>
        <dbReference type="Proteomes" id="UP000821837"/>
    </source>
</evidence>
<feature type="region of interest" description="Disordered" evidence="7">
    <location>
        <begin position="222"/>
        <end position="254"/>
    </location>
</feature>
<evidence type="ECO:0000256" key="5">
    <source>
        <dbReference type="ARBA" id="ARBA00023242"/>
    </source>
</evidence>
<evidence type="ECO:0000256" key="7">
    <source>
        <dbReference type="SAM" id="MobiDB-lite"/>
    </source>
</evidence>
<dbReference type="SUPFAM" id="SSF57959">
    <property type="entry name" value="Leucine zipper domain"/>
    <property type="match status" value="1"/>
</dbReference>
<dbReference type="InterPro" id="IPR046347">
    <property type="entry name" value="bZIP_sf"/>
</dbReference>
<feature type="compositionally biased region" description="Low complexity" evidence="7">
    <location>
        <begin position="134"/>
        <end position="155"/>
    </location>
</feature>
<protein>
    <recommendedName>
        <fullName evidence="6">X-box-binding protein 1</fullName>
    </recommendedName>
</protein>
<dbReference type="VEuPathDB" id="VectorBase:RSAN_052977"/>
<comment type="caution">
    <text evidence="9">The sequence shown here is derived from an EMBL/GenBank/DDBJ whole genome shotgun (WGS) entry which is preliminary data.</text>
</comment>
<evidence type="ECO:0000259" key="8">
    <source>
        <dbReference type="PROSITE" id="PS50217"/>
    </source>
</evidence>
<dbReference type="Pfam" id="PF03131">
    <property type="entry name" value="bZIP_Maf"/>
    <property type="match status" value="1"/>
</dbReference>
<dbReference type="GO" id="GO:0000981">
    <property type="term" value="F:DNA-binding transcription factor activity, RNA polymerase II-specific"/>
    <property type="evidence" value="ECO:0007669"/>
    <property type="project" value="TreeGrafter"/>
</dbReference>
<dbReference type="Proteomes" id="UP000821837">
    <property type="component" value="Unassembled WGS sequence"/>
</dbReference>
<gene>
    <name evidence="9" type="ORF">HPB52_008874</name>
</gene>
<reference evidence="9" key="1">
    <citation type="journal article" date="2020" name="Cell">
        <title>Large-Scale Comparative Analyses of Tick Genomes Elucidate Their Genetic Diversity and Vector Capacities.</title>
        <authorList>
            <consortium name="Tick Genome and Microbiome Consortium (TIGMIC)"/>
            <person name="Jia N."/>
            <person name="Wang J."/>
            <person name="Shi W."/>
            <person name="Du L."/>
            <person name="Sun Y."/>
            <person name="Zhan W."/>
            <person name="Jiang J.F."/>
            <person name="Wang Q."/>
            <person name="Zhang B."/>
            <person name="Ji P."/>
            <person name="Bell-Sakyi L."/>
            <person name="Cui X.M."/>
            <person name="Yuan T.T."/>
            <person name="Jiang B.G."/>
            <person name="Yang W.F."/>
            <person name="Lam T.T."/>
            <person name="Chang Q.C."/>
            <person name="Ding S.J."/>
            <person name="Wang X.J."/>
            <person name="Zhu J.G."/>
            <person name="Ruan X.D."/>
            <person name="Zhao L."/>
            <person name="Wei J.T."/>
            <person name="Ye R.Z."/>
            <person name="Que T.C."/>
            <person name="Du C.H."/>
            <person name="Zhou Y.H."/>
            <person name="Cheng J.X."/>
            <person name="Dai P.F."/>
            <person name="Guo W.B."/>
            <person name="Han X.H."/>
            <person name="Huang E.J."/>
            <person name="Li L.F."/>
            <person name="Wei W."/>
            <person name="Gao Y.C."/>
            <person name="Liu J.Z."/>
            <person name="Shao H.Z."/>
            <person name="Wang X."/>
            <person name="Wang C.C."/>
            <person name="Yang T.C."/>
            <person name="Huo Q.B."/>
            <person name="Li W."/>
            <person name="Chen H.Y."/>
            <person name="Chen S.E."/>
            <person name="Zhou L.G."/>
            <person name="Ni X.B."/>
            <person name="Tian J.H."/>
            <person name="Sheng Y."/>
            <person name="Liu T."/>
            <person name="Pan Y.S."/>
            <person name="Xia L.Y."/>
            <person name="Li J."/>
            <person name="Zhao F."/>
            <person name="Cao W.C."/>
        </authorList>
    </citation>
    <scope>NUCLEOTIDE SEQUENCE</scope>
    <source>
        <strain evidence="9">Rsan-2018</strain>
    </source>
</reference>
<dbReference type="PANTHER" id="PTHR46542:SF1">
    <property type="entry name" value="X-BOX BINDING PROTEIN 1"/>
    <property type="match status" value="1"/>
</dbReference>
<dbReference type="PANTHER" id="PTHR46542">
    <property type="entry name" value="X-BOX BINDING PROTEIN 1"/>
    <property type="match status" value="1"/>
</dbReference>
<keyword evidence="4" id="KW-0804">Transcription</keyword>
<dbReference type="InterPro" id="IPR052470">
    <property type="entry name" value="ER_Stress-Reg_TF"/>
</dbReference>
<evidence type="ECO:0000313" key="9">
    <source>
        <dbReference type="EMBL" id="KAH7956409.1"/>
    </source>
</evidence>
<reference evidence="9" key="2">
    <citation type="submission" date="2021-09" db="EMBL/GenBank/DDBJ databases">
        <authorList>
            <person name="Jia N."/>
            <person name="Wang J."/>
            <person name="Shi W."/>
            <person name="Du L."/>
            <person name="Sun Y."/>
            <person name="Zhan W."/>
            <person name="Jiang J."/>
            <person name="Wang Q."/>
            <person name="Zhang B."/>
            <person name="Ji P."/>
            <person name="Sakyi L.B."/>
            <person name="Cui X."/>
            <person name="Yuan T."/>
            <person name="Jiang B."/>
            <person name="Yang W."/>
            <person name="Lam T.T.-Y."/>
            <person name="Chang Q."/>
            <person name="Ding S."/>
            <person name="Wang X."/>
            <person name="Zhu J."/>
            <person name="Ruan X."/>
            <person name="Zhao L."/>
            <person name="Wei J."/>
            <person name="Que T."/>
            <person name="Du C."/>
            <person name="Cheng J."/>
            <person name="Dai P."/>
            <person name="Han X."/>
            <person name="Huang E."/>
            <person name="Gao Y."/>
            <person name="Liu J."/>
            <person name="Shao H."/>
            <person name="Ye R."/>
            <person name="Li L."/>
            <person name="Wei W."/>
            <person name="Wang X."/>
            <person name="Wang C."/>
            <person name="Huo Q."/>
            <person name="Li W."/>
            <person name="Guo W."/>
            <person name="Chen H."/>
            <person name="Chen S."/>
            <person name="Zhou L."/>
            <person name="Zhou L."/>
            <person name="Ni X."/>
            <person name="Tian J."/>
            <person name="Zhou Y."/>
            <person name="Sheng Y."/>
            <person name="Liu T."/>
            <person name="Pan Y."/>
            <person name="Xia L."/>
            <person name="Li J."/>
            <person name="Zhao F."/>
            <person name="Cao W."/>
        </authorList>
    </citation>
    <scope>NUCLEOTIDE SEQUENCE</scope>
    <source>
        <strain evidence="9">Rsan-2018</strain>
        <tissue evidence="9">Larvae</tissue>
    </source>
</reference>
<dbReference type="EMBL" id="JABSTV010001250">
    <property type="protein sequence ID" value="KAH7956409.1"/>
    <property type="molecule type" value="Genomic_DNA"/>
</dbReference>
<evidence type="ECO:0000256" key="6">
    <source>
        <dbReference type="ARBA" id="ARBA00040165"/>
    </source>
</evidence>
<dbReference type="GO" id="GO:0000977">
    <property type="term" value="F:RNA polymerase II transcription regulatory region sequence-specific DNA binding"/>
    <property type="evidence" value="ECO:0007669"/>
    <property type="project" value="TreeGrafter"/>
</dbReference>
<keyword evidence="1" id="KW-0832">Ubl conjugation</keyword>
<dbReference type="AlphaFoldDB" id="A0A9D4PV83"/>
<organism evidence="9 10">
    <name type="scientific">Rhipicephalus sanguineus</name>
    <name type="common">Brown dog tick</name>
    <name type="synonym">Ixodes sanguineus</name>
    <dbReference type="NCBI Taxonomy" id="34632"/>
    <lineage>
        <taxon>Eukaryota</taxon>
        <taxon>Metazoa</taxon>
        <taxon>Ecdysozoa</taxon>
        <taxon>Arthropoda</taxon>
        <taxon>Chelicerata</taxon>
        <taxon>Arachnida</taxon>
        <taxon>Acari</taxon>
        <taxon>Parasitiformes</taxon>
        <taxon>Ixodida</taxon>
        <taxon>Ixodoidea</taxon>
        <taxon>Ixodidae</taxon>
        <taxon>Rhipicephalinae</taxon>
        <taxon>Rhipicephalus</taxon>
        <taxon>Rhipicephalus</taxon>
    </lineage>
</organism>
<name>A0A9D4PV83_RHISA</name>
<evidence type="ECO:0000256" key="1">
    <source>
        <dbReference type="ARBA" id="ARBA00022843"/>
    </source>
</evidence>
<dbReference type="CDD" id="cd14691">
    <property type="entry name" value="bZIP_XBP1"/>
    <property type="match status" value="1"/>
</dbReference>
<keyword evidence="3" id="KW-0238">DNA-binding</keyword>
<feature type="domain" description="BZIP" evidence="8">
    <location>
        <begin position="63"/>
        <end position="126"/>
    </location>
</feature>
<dbReference type="InterPro" id="IPR004826">
    <property type="entry name" value="bZIP_Maf"/>
</dbReference>
<keyword evidence="5" id="KW-0539">Nucleus</keyword>
<evidence type="ECO:0000256" key="3">
    <source>
        <dbReference type="ARBA" id="ARBA00023125"/>
    </source>
</evidence>
<evidence type="ECO:0000256" key="2">
    <source>
        <dbReference type="ARBA" id="ARBA00023015"/>
    </source>
</evidence>
<dbReference type="PROSITE" id="PS50217">
    <property type="entry name" value="BZIP"/>
    <property type="match status" value="1"/>
</dbReference>
<feature type="region of interest" description="Disordered" evidence="7">
    <location>
        <begin position="358"/>
        <end position="397"/>
    </location>
</feature>
<evidence type="ECO:0000256" key="4">
    <source>
        <dbReference type="ARBA" id="ARBA00023163"/>
    </source>
</evidence>
<accession>A0A9D4PV83</accession>
<keyword evidence="10" id="KW-1185">Reference proteome</keyword>
<keyword evidence="2" id="KW-0805">Transcription regulation</keyword>
<sequence>MGVPKRIVITAVRDRSTSSEKATIIAPRDWHIKSEMEVSVAEPVVTAAAPVRKRQRLDHLTREEKIMRRKLKNRVAAQSARDRKKARMDELEEQVTRLQADRTALVEENRLLRKRLEECQRENQRLVQRLEAKPSTQSPSPISTVTTTTTTTTSSLPAPVVKVEWTSAAGPGSAASSCSLDDAIRLLAADDECDDLFALLQECSQNLLGGMPLTEDVAPLPVPAAAPAPTAAATAKPGQSSGRKRSASSRMVGASPEELDSIKELIHFDHVYYKQEDGSSSAGTADVVMEDASTTVAAAVTALAAPSPATLVLTSAPVSPASVIEVEDTVVVIDDCPSPLPGSPDSAPFDLNSVCAESGDAQGSVHPPQEALSLPPSLKMAASPSAHSTETGYESALSPLSDCSFREDSLFDDSPPWVDPLSELFPALV</sequence>
<proteinExistence type="predicted"/>
<dbReference type="Gene3D" id="1.20.5.170">
    <property type="match status" value="1"/>
</dbReference>